<dbReference type="InterPro" id="IPR036388">
    <property type="entry name" value="WH-like_DNA-bd_sf"/>
</dbReference>
<dbReference type="Gene3D" id="1.10.10.10">
    <property type="entry name" value="Winged helix-like DNA-binding domain superfamily/Winged helix DNA-binding domain"/>
    <property type="match status" value="1"/>
</dbReference>
<feature type="domain" description="HTH luxR-type" evidence="2">
    <location>
        <begin position="413"/>
        <end position="478"/>
    </location>
</feature>
<dbReference type="SUPFAM" id="SSF46894">
    <property type="entry name" value="C-terminal effector domain of the bipartite response regulators"/>
    <property type="match status" value="1"/>
</dbReference>
<dbReference type="Pfam" id="PF00196">
    <property type="entry name" value="GerE"/>
    <property type="match status" value="1"/>
</dbReference>
<keyword evidence="4" id="KW-1185">Reference proteome</keyword>
<evidence type="ECO:0000259" key="2">
    <source>
        <dbReference type="PROSITE" id="PS50043"/>
    </source>
</evidence>
<dbReference type="InterPro" id="IPR039420">
    <property type="entry name" value="WalR-like"/>
</dbReference>
<evidence type="ECO:0000256" key="1">
    <source>
        <dbReference type="ARBA" id="ARBA00023125"/>
    </source>
</evidence>
<keyword evidence="1" id="KW-0238">DNA-binding</keyword>
<dbReference type="PANTHER" id="PTHR43214:SF42">
    <property type="entry name" value="TRANSCRIPTIONAL REGULATORY PROTEIN DESR"/>
    <property type="match status" value="1"/>
</dbReference>
<dbReference type="SMART" id="SM00421">
    <property type="entry name" value="HTH_LUXR"/>
    <property type="match status" value="1"/>
</dbReference>
<dbReference type="PRINTS" id="PR00038">
    <property type="entry name" value="HTHLUXR"/>
</dbReference>
<dbReference type="InterPro" id="IPR016032">
    <property type="entry name" value="Sig_transdc_resp-reg_C-effctor"/>
</dbReference>
<dbReference type="PANTHER" id="PTHR43214">
    <property type="entry name" value="TWO-COMPONENT RESPONSE REGULATOR"/>
    <property type="match status" value="1"/>
</dbReference>
<organism evidence="3 4">
    <name type="scientific">Isoptericola luteus</name>
    <dbReference type="NCBI Taxonomy" id="2879484"/>
    <lineage>
        <taxon>Bacteria</taxon>
        <taxon>Bacillati</taxon>
        <taxon>Actinomycetota</taxon>
        <taxon>Actinomycetes</taxon>
        <taxon>Micrococcales</taxon>
        <taxon>Promicromonosporaceae</taxon>
        <taxon>Isoptericola</taxon>
    </lineage>
</organism>
<dbReference type="EMBL" id="JAIXCQ010000005">
    <property type="protein sequence ID" value="MCA5893645.1"/>
    <property type="molecule type" value="Genomic_DNA"/>
</dbReference>
<dbReference type="PROSITE" id="PS50043">
    <property type="entry name" value="HTH_LUXR_2"/>
    <property type="match status" value="1"/>
</dbReference>
<name>A0ABS7ZIM4_9MICO</name>
<dbReference type="Proteomes" id="UP001319870">
    <property type="component" value="Unassembled WGS sequence"/>
</dbReference>
<proteinExistence type="predicted"/>
<dbReference type="RefSeq" id="WP_225565393.1">
    <property type="nucleotide sequence ID" value="NZ_JAIXCQ010000005.1"/>
</dbReference>
<protein>
    <submittedName>
        <fullName evidence="3">Helix-turn-helix transcriptional regulator</fullName>
    </submittedName>
</protein>
<reference evidence="3 4" key="1">
    <citation type="submission" date="2021-09" db="EMBL/GenBank/DDBJ databases">
        <title>Isoptericola luteus sp. nov., a novel bacterium isolated from Harbin, the capital city of Heilongjiang province.</title>
        <authorList>
            <person name="Li J."/>
        </authorList>
    </citation>
    <scope>NUCLEOTIDE SEQUENCE [LARGE SCALE GENOMIC DNA]</scope>
    <source>
        <strain evidence="3 4">NEAU-Y5</strain>
    </source>
</reference>
<sequence length="482" mass="50964">MEPTRQGRRELARGLRLQARGPAGDAYATLSLASTLLRAHPEQALAARVAAAGAAWSAGDHAACVDALEAGARLARALPPGDVRDYTDGMLAVLTQRADHAAAPLARALGRGSDSTDPETLLRAVAAALLLGDVETACRTGARALAVARARDDEDLVSRATELVASAELRAGRHALAREHALRGLRAAARTGRANAAAHHHAVLALVGSVEGPPEQVARHVAAALEVGRRHGLAQPVTLAEWAAGRSALAAGRAAEAATRLRVLLTPGPAGAHFALRGLVLPTYVEASAAADDLGDARGVLDEMVAWAAASADPQAAALLLRCRALMAVRDAEADALFERAHAAHRTVRGDFERARTLLLHGKWLRRRRRAVDARERLRDALHLFDRCGAAPWSTSARTELRAAGARQAAAPPPGVLDRLTPHQQRIARCVAAGDTNREVAERLSVSVRTIDHHLRNIFGTLQVRSRVELSRLVPAEDAVHA</sequence>
<evidence type="ECO:0000313" key="3">
    <source>
        <dbReference type="EMBL" id="MCA5893645.1"/>
    </source>
</evidence>
<comment type="caution">
    <text evidence="3">The sequence shown here is derived from an EMBL/GenBank/DDBJ whole genome shotgun (WGS) entry which is preliminary data.</text>
</comment>
<dbReference type="CDD" id="cd06170">
    <property type="entry name" value="LuxR_C_like"/>
    <property type="match status" value="1"/>
</dbReference>
<gene>
    <name evidence="3" type="ORF">LEP48_09825</name>
</gene>
<evidence type="ECO:0000313" key="4">
    <source>
        <dbReference type="Proteomes" id="UP001319870"/>
    </source>
</evidence>
<accession>A0ABS7ZIM4</accession>
<dbReference type="InterPro" id="IPR000792">
    <property type="entry name" value="Tscrpt_reg_LuxR_C"/>
</dbReference>